<evidence type="ECO:0000256" key="2">
    <source>
        <dbReference type="ARBA" id="ARBA00005201"/>
    </source>
</evidence>
<dbReference type="GO" id="GO:0008531">
    <property type="term" value="F:riboflavin kinase activity"/>
    <property type="evidence" value="ECO:0007669"/>
    <property type="project" value="UniProtKB-EC"/>
</dbReference>
<dbReference type="SUPFAM" id="SSF52374">
    <property type="entry name" value="Nucleotidylyl transferase"/>
    <property type="match status" value="1"/>
</dbReference>
<dbReference type="GO" id="GO:0005524">
    <property type="term" value="F:ATP binding"/>
    <property type="evidence" value="ECO:0007669"/>
    <property type="project" value="UniProtKB-KW"/>
</dbReference>
<keyword evidence="15" id="KW-0511">Multifunctional enzyme</keyword>
<dbReference type="PIRSF" id="PIRSF004491">
    <property type="entry name" value="FAD_Synth"/>
    <property type="match status" value="1"/>
</dbReference>
<dbReference type="GO" id="GO:0006747">
    <property type="term" value="P:FAD biosynthetic process"/>
    <property type="evidence" value="ECO:0007669"/>
    <property type="project" value="UniProtKB-UniPathway"/>
</dbReference>
<evidence type="ECO:0000256" key="7">
    <source>
        <dbReference type="ARBA" id="ARBA00022630"/>
    </source>
</evidence>
<evidence type="ECO:0000256" key="1">
    <source>
        <dbReference type="ARBA" id="ARBA00004726"/>
    </source>
</evidence>
<comment type="similarity">
    <text evidence="3">Belongs to the RibF family.</text>
</comment>
<dbReference type="FunFam" id="3.40.50.620:FF:000021">
    <property type="entry name" value="Riboflavin biosynthesis protein"/>
    <property type="match status" value="1"/>
</dbReference>
<keyword evidence="14" id="KW-0067">ATP-binding</keyword>
<keyword evidence="7" id="KW-0285">Flavoprotein</keyword>
<evidence type="ECO:0000256" key="9">
    <source>
        <dbReference type="ARBA" id="ARBA00022679"/>
    </source>
</evidence>
<dbReference type="NCBIfam" id="TIGR00083">
    <property type="entry name" value="ribF"/>
    <property type="match status" value="1"/>
</dbReference>
<evidence type="ECO:0000259" key="16">
    <source>
        <dbReference type="SMART" id="SM00904"/>
    </source>
</evidence>
<keyword evidence="12" id="KW-0418">Kinase</keyword>
<name>A0A6J7E5D4_9ZZZZ</name>
<dbReference type="PANTHER" id="PTHR22749">
    <property type="entry name" value="RIBOFLAVIN KINASE/FMN ADENYLYLTRANSFERASE"/>
    <property type="match status" value="1"/>
</dbReference>
<evidence type="ECO:0000256" key="6">
    <source>
        <dbReference type="ARBA" id="ARBA00018483"/>
    </source>
</evidence>
<organism evidence="17">
    <name type="scientific">freshwater metagenome</name>
    <dbReference type="NCBI Taxonomy" id="449393"/>
    <lineage>
        <taxon>unclassified sequences</taxon>
        <taxon>metagenomes</taxon>
        <taxon>ecological metagenomes</taxon>
    </lineage>
</organism>
<dbReference type="GO" id="GO:0009398">
    <property type="term" value="P:FMN biosynthetic process"/>
    <property type="evidence" value="ECO:0007669"/>
    <property type="project" value="UniProtKB-UniPathway"/>
</dbReference>
<evidence type="ECO:0000313" key="17">
    <source>
        <dbReference type="EMBL" id="CAB4878287.1"/>
    </source>
</evidence>
<dbReference type="PANTHER" id="PTHR22749:SF6">
    <property type="entry name" value="RIBOFLAVIN KINASE"/>
    <property type="match status" value="1"/>
</dbReference>
<keyword evidence="11" id="KW-0547">Nucleotide-binding</keyword>
<comment type="pathway">
    <text evidence="1">Cofactor biosynthesis; FAD biosynthesis; FAD from FMN: step 1/1.</text>
</comment>
<dbReference type="InterPro" id="IPR015864">
    <property type="entry name" value="FAD_synthase"/>
</dbReference>
<dbReference type="InterPro" id="IPR023465">
    <property type="entry name" value="Riboflavin_kinase_dom_sf"/>
</dbReference>
<dbReference type="InterPro" id="IPR015865">
    <property type="entry name" value="Riboflavin_kinase_bac/euk"/>
</dbReference>
<dbReference type="CDD" id="cd02064">
    <property type="entry name" value="FAD_synthetase_N"/>
    <property type="match status" value="1"/>
</dbReference>
<dbReference type="EMBL" id="CAFBLS010000126">
    <property type="protein sequence ID" value="CAB4878287.1"/>
    <property type="molecule type" value="Genomic_DNA"/>
</dbReference>
<dbReference type="Pfam" id="PF06574">
    <property type="entry name" value="FAD_syn"/>
    <property type="match status" value="1"/>
</dbReference>
<dbReference type="Gene3D" id="3.40.50.620">
    <property type="entry name" value="HUPs"/>
    <property type="match status" value="1"/>
</dbReference>
<comment type="pathway">
    <text evidence="2">Cofactor biosynthesis; FMN biosynthesis; FMN from riboflavin (ATP route): step 1/1.</text>
</comment>
<protein>
    <recommendedName>
        <fullName evidence="6">Bifunctional riboflavin kinase/FMN adenylyltransferase</fullName>
        <ecNumber evidence="4">2.7.1.26</ecNumber>
        <ecNumber evidence="5">2.7.7.2</ecNumber>
    </recommendedName>
</protein>
<keyword evidence="9" id="KW-0808">Transferase</keyword>
<keyword evidence="8" id="KW-0288">FMN</keyword>
<evidence type="ECO:0000256" key="14">
    <source>
        <dbReference type="ARBA" id="ARBA00022840"/>
    </source>
</evidence>
<dbReference type="NCBIfam" id="NF004160">
    <property type="entry name" value="PRK05627.1-3"/>
    <property type="match status" value="1"/>
</dbReference>
<evidence type="ECO:0000256" key="12">
    <source>
        <dbReference type="ARBA" id="ARBA00022777"/>
    </source>
</evidence>
<evidence type="ECO:0000256" key="4">
    <source>
        <dbReference type="ARBA" id="ARBA00012105"/>
    </source>
</evidence>
<sequence length="339" mass="36501">MNRWPSWPNQGECWPWLSSAGTTRNTSPCSPNRVTLVSGRFADGSVVCVGVFDGVHRGHQALIARARGVADREALPLIAVTFSPHPSAVLSHSSGPKSLATIDARRRLLLSAGADEVEVLRFDEALASLSAETFVRTELLDRLAARFIVVGENFTFGAKAAGNVDVLKALGRSFGFEVLAVPLAADAEPWSSTRIREHLISGEMAEANRILGRTYAVSGEVVHGDHRGRELGIPTANLRPDGNPVIPADGVYAGWLLAGGDRLPAAISIGPNPQFAGEDHRIEAYAIDRNDLALYGSTVQVEFAEFIRPQAVFPDLDAFMAQIWVDVDQARSMTAIADR</sequence>
<evidence type="ECO:0000256" key="11">
    <source>
        <dbReference type="ARBA" id="ARBA00022741"/>
    </source>
</evidence>
<gene>
    <name evidence="17" type="ORF">UFOPK3402_01081</name>
</gene>
<evidence type="ECO:0000256" key="5">
    <source>
        <dbReference type="ARBA" id="ARBA00012393"/>
    </source>
</evidence>
<evidence type="ECO:0000256" key="8">
    <source>
        <dbReference type="ARBA" id="ARBA00022643"/>
    </source>
</evidence>
<keyword evidence="10" id="KW-0548">Nucleotidyltransferase</keyword>
<dbReference type="InterPro" id="IPR002606">
    <property type="entry name" value="Riboflavin_kinase_bac"/>
</dbReference>
<dbReference type="GO" id="GO:0003919">
    <property type="term" value="F:FMN adenylyltransferase activity"/>
    <property type="evidence" value="ECO:0007669"/>
    <property type="project" value="UniProtKB-EC"/>
</dbReference>
<dbReference type="InterPro" id="IPR014729">
    <property type="entry name" value="Rossmann-like_a/b/a_fold"/>
</dbReference>
<evidence type="ECO:0000256" key="15">
    <source>
        <dbReference type="ARBA" id="ARBA00023268"/>
    </source>
</evidence>
<accession>A0A6J7E5D4</accession>
<dbReference type="SMART" id="SM00904">
    <property type="entry name" value="Flavokinase"/>
    <property type="match status" value="1"/>
</dbReference>
<feature type="domain" description="Riboflavin kinase" evidence="16">
    <location>
        <begin position="210"/>
        <end position="335"/>
    </location>
</feature>
<evidence type="ECO:0000256" key="3">
    <source>
        <dbReference type="ARBA" id="ARBA00010214"/>
    </source>
</evidence>
<proteinExistence type="inferred from homology"/>
<dbReference type="EC" id="2.7.7.2" evidence="5"/>
<evidence type="ECO:0000256" key="10">
    <source>
        <dbReference type="ARBA" id="ARBA00022695"/>
    </source>
</evidence>
<dbReference type="UniPathway" id="UPA00277">
    <property type="reaction ID" value="UER00407"/>
</dbReference>
<dbReference type="InterPro" id="IPR023468">
    <property type="entry name" value="Riboflavin_kinase"/>
</dbReference>
<reference evidence="17" key="1">
    <citation type="submission" date="2020-05" db="EMBL/GenBank/DDBJ databases">
        <authorList>
            <person name="Chiriac C."/>
            <person name="Salcher M."/>
            <person name="Ghai R."/>
            <person name="Kavagutti S V."/>
        </authorList>
    </citation>
    <scope>NUCLEOTIDE SEQUENCE</scope>
</reference>
<dbReference type="AlphaFoldDB" id="A0A6J7E5D4"/>
<dbReference type="Gene3D" id="2.40.30.30">
    <property type="entry name" value="Riboflavin kinase-like"/>
    <property type="match status" value="1"/>
</dbReference>
<evidence type="ECO:0000256" key="13">
    <source>
        <dbReference type="ARBA" id="ARBA00022827"/>
    </source>
</evidence>
<dbReference type="GO" id="GO:0009231">
    <property type="term" value="P:riboflavin biosynthetic process"/>
    <property type="evidence" value="ECO:0007669"/>
    <property type="project" value="InterPro"/>
</dbReference>
<dbReference type="Pfam" id="PF01687">
    <property type="entry name" value="Flavokinase"/>
    <property type="match status" value="1"/>
</dbReference>
<dbReference type="UniPathway" id="UPA00276">
    <property type="reaction ID" value="UER00406"/>
</dbReference>
<keyword evidence="13" id="KW-0274">FAD</keyword>
<dbReference type="FunFam" id="2.40.30.30:FF:000003">
    <property type="entry name" value="Riboflavin biosynthesis protein"/>
    <property type="match status" value="1"/>
</dbReference>
<dbReference type="SUPFAM" id="SSF82114">
    <property type="entry name" value="Riboflavin kinase-like"/>
    <property type="match status" value="1"/>
</dbReference>
<dbReference type="EC" id="2.7.1.26" evidence="4"/>